<evidence type="ECO:0000259" key="5">
    <source>
        <dbReference type="PROSITE" id="PS50931"/>
    </source>
</evidence>
<dbReference type="Proteomes" id="UP001151234">
    <property type="component" value="Unassembled WGS sequence"/>
</dbReference>
<protein>
    <submittedName>
        <fullName evidence="6">LysR substrate-binding domain-containing protein</fullName>
    </submittedName>
</protein>
<keyword evidence="4" id="KW-0804">Transcription</keyword>
<dbReference type="InterPro" id="IPR036390">
    <property type="entry name" value="WH_DNA-bd_sf"/>
</dbReference>
<dbReference type="AlphaFoldDB" id="A0A9X3UQD0"/>
<dbReference type="GO" id="GO:0003700">
    <property type="term" value="F:DNA-binding transcription factor activity"/>
    <property type="evidence" value="ECO:0007669"/>
    <property type="project" value="InterPro"/>
</dbReference>
<dbReference type="RefSeq" id="WP_267992881.1">
    <property type="nucleotide sequence ID" value="NZ_JAPJZI010000001.1"/>
</dbReference>
<dbReference type="FunFam" id="1.10.10.10:FF:000001">
    <property type="entry name" value="LysR family transcriptional regulator"/>
    <property type="match status" value="1"/>
</dbReference>
<dbReference type="Gene3D" id="1.10.10.10">
    <property type="entry name" value="Winged helix-like DNA-binding domain superfamily/Winged helix DNA-binding domain"/>
    <property type="match status" value="1"/>
</dbReference>
<comment type="similarity">
    <text evidence="1">Belongs to the LysR transcriptional regulatory family.</text>
</comment>
<dbReference type="CDD" id="cd08422">
    <property type="entry name" value="PBP2_CrgA_like"/>
    <property type="match status" value="1"/>
</dbReference>
<dbReference type="Gene3D" id="3.40.190.290">
    <property type="match status" value="1"/>
</dbReference>
<dbReference type="SUPFAM" id="SSF53850">
    <property type="entry name" value="Periplasmic binding protein-like II"/>
    <property type="match status" value="1"/>
</dbReference>
<keyword evidence="7" id="KW-1185">Reference proteome</keyword>
<dbReference type="EMBL" id="JAPJZI010000001">
    <property type="protein sequence ID" value="MDA5401071.1"/>
    <property type="molecule type" value="Genomic_DNA"/>
</dbReference>
<sequence>MDRLRAINYFIKVADLGGFTAAAAATGVPASSISRRIQDLETELGVSLLHRTTRVVRLTELGEFYLEHVRSGIEALDYAQDLIKDRAASPSGSLRITATPGYGRLLLLPAIKELRRKYPDLVVDVELTDQLSDLSGNEVDIAVRATANPPDRAIARKLADEDYVLTAAPAYLNQYGLPDTLSDLEKHRTILYRAPGRIIHWQADTDGGWVEARTRPAFICNIGQELVAEAVSGTGLALVPRWGVRNQLANGSLKAIALKDANLSLTRSPSPGIYLLYHQPKYRLNKIRAAVDFLLDHLVAQPD</sequence>
<dbReference type="InterPro" id="IPR036388">
    <property type="entry name" value="WH-like_DNA-bd_sf"/>
</dbReference>
<comment type="caution">
    <text evidence="6">The sequence shown here is derived from an EMBL/GenBank/DDBJ whole genome shotgun (WGS) entry which is preliminary data.</text>
</comment>
<dbReference type="SUPFAM" id="SSF46785">
    <property type="entry name" value="Winged helix' DNA-binding domain"/>
    <property type="match status" value="1"/>
</dbReference>
<reference evidence="6" key="1">
    <citation type="submission" date="2022-11" db="EMBL/GenBank/DDBJ databases">
        <title>Draft genome sequence of Hoeflea poritis E7-10 and Hoeflea prorocentri PM5-8, separated from scleractinian coral Porites lutea and marine dinoflagellate.</title>
        <authorList>
            <person name="Zhang G."/>
            <person name="Wei Q."/>
            <person name="Cai L."/>
        </authorList>
    </citation>
    <scope>NUCLEOTIDE SEQUENCE</scope>
    <source>
        <strain evidence="6">PM5-8</strain>
    </source>
</reference>
<evidence type="ECO:0000256" key="2">
    <source>
        <dbReference type="ARBA" id="ARBA00023015"/>
    </source>
</evidence>
<gene>
    <name evidence="6" type="ORF">OQ273_21025</name>
</gene>
<dbReference type="PANTHER" id="PTHR30537:SF5">
    <property type="entry name" value="HTH-TYPE TRANSCRIPTIONAL ACTIVATOR TTDR-RELATED"/>
    <property type="match status" value="1"/>
</dbReference>
<evidence type="ECO:0000313" key="7">
    <source>
        <dbReference type="Proteomes" id="UP001151234"/>
    </source>
</evidence>
<dbReference type="InterPro" id="IPR005119">
    <property type="entry name" value="LysR_subst-bd"/>
</dbReference>
<dbReference type="PROSITE" id="PS50931">
    <property type="entry name" value="HTH_LYSR"/>
    <property type="match status" value="1"/>
</dbReference>
<dbReference type="Pfam" id="PF00126">
    <property type="entry name" value="HTH_1"/>
    <property type="match status" value="1"/>
</dbReference>
<dbReference type="InterPro" id="IPR000847">
    <property type="entry name" value="LysR_HTH_N"/>
</dbReference>
<dbReference type="PANTHER" id="PTHR30537">
    <property type="entry name" value="HTH-TYPE TRANSCRIPTIONAL REGULATOR"/>
    <property type="match status" value="1"/>
</dbReference>
<dbReference type="GO" id="GO:0003677">
    <property type="term" value="F:DNA binding"/>
    <property type="evidence" value="ECO:0007669"/>
    <property type="project" value="UniProtKB-KW"/>
</dbReference>
<keyword evidence="3" id="KW-0238">DNA-binding</keyword>
<evidence type="ECO:0000256" key="4">
    <source>
        <dbReference type="ARBA" id="ARBA00023163"/>
    </source>
</evidence>
<evidence type="ECO:0000313" key="6">
    <source>
        <dbReference type="EMBL" id="MDA5401071.1"/>
    </source>
</evidence>
<name>A0A9X3UQD0_9HYPH</name>
<feature type="domain" description="HTH lysR-type" evidence="5">
    <location>
        <begin position="1"/>
        <end position="59"/>
    </location>
</feature>
<evidence type="ECO:0000256" key="3">
    <source>
        <dbReference type="ARBA" id="ARBA00023125"/>
    </source>
</evidence>
<organism evidence="6 7">
    <name type="scientific">Hoeflea prorocentri</name>
    <dbReference type="NCBI Taxonomy" id="1922333"/>
    <lineage>
        <taxon>Bacteria</taxon>
        <taxon>Pseudomonadati</taxon>
        <taxon>Pseudomonadota</taxon>
        <taxon>Alphaproteobacteria</taxon>
        <taxon>Hyphomicrobiales</taxon>
        <taxon>Rhizobiaceae</taxon>
        <taxon>Hoeflea</taxon>
    </lineage>
</organism>
<keyword evidence="2" id="KW-0805">Transcription regulation</keyword>
<dbReference type="Pfam" id="PF03466">
    <property type="entry name" value="LysR_substrate"/>
    <property type="match status" value="1"/>
</dbReference>
<dbReference type="InterPro" id="IPR058163">
    <property type="entry name" value="LysR-type_TF_proteobact-type"/>
</dbReference>
<proteinExistence type="inferred from homology"/>
<evidence type="ECO:0000256" key="1">
    <source>
        <dbReference type="ARBA" id="ARBA00009437"/>
    </source>
</evidence>
<accession>A0A9X3UQD0</accession>